<dbReference type="RefSeq" id="WP_090740419.1">
    <property type="nucleotide sequence ID" value="NZ_FMVT01000002.1"/>
</dbReference>
<dbReference type="Gene3D" id="1.10.287.130">
    <property type="match status" value="1"/>
</dbReference>
<keyword evidence="7" id="KW-0472">Membrane</keyword>
<dbReference type="PROSITE" id="PS50112">
    <property type="entry name" value="PAS"/>
    <property type="match status" value="1"/>
</dbReference>
<dbReference type="CDD" id="cd00082">
    <property type="entry name" value="HisKA"/>
    <property type="match status" value="1"/>
</dbReference>
<dbReference type="InterPro" id="IPR013767">
    <property type="entry name" value="PAS_fold"/>
</dbReference>
<evidence type="ECO:0000313" key="11">
    <source>
        <dbReference type="EMBL" id="SCY12517.1"/>
    </source>
</evidence>
<evidence type="ECO:0000259" key="9">
    <source>
        <dbReference type="PROSITE" id="PS50110"/>
    </source>
</evidence>
<dbReference type="Pfam" id="PF00072">
    <property type="entry name" value="Response_reg"/>
    <property type="match status" value="1"/>
</dbReference>
<dbReference type="CDD" id="cd00130">
    <property type="entry name" value="PAS"/>
    <property type="match status" value="1"/>
</dbReference>
<dbReference type="SMART" id="SM00387">
    <property type="entry name" value="HATPase_c"/>
    <property type="match status" value="1"/>
</dbReference>
<comment type="catalytic activity">
    <reaction evidence="1">
        <text>ATP + protein L-histidine = ADP + protein N-phospho-L-histidine.</text>
        <dbReference type="EC" id="2.7.13.3"/>
    </reaction>
</comment>
<feature type="modified residue" description="4-aspartylphosphate" evidence="6">
    <location>
        <position position="658"/>
    </location>
</feature>
<dbReference type="SUPFAM" id="SSF52172">
    <property type="entry name" value="CheY-like"/>
    <property type="match status" value="1"/>
</dbReference>
<dbReference type="Gene3D" id="3.30.450.20">
    <property type="entry name" value="PAS domain"/>
    <property type="match status" value="1"/>
</dbReference>
<protein>
    <recommendedName>
        <fullName evidence="2">histidine kinase</fullName>
        <ecNumber evidence="2">2.7.13.3</ecNumber>
    </recommendedName>
</protein>
<dbReference type="SUPFAM" id="SSF47384">
    <property type="entry name" value="Homodimeric domain of signal transducing histidine kinase"/>
    <property type="match status" value="1"/>
</dbReference>
<feature type="domain" description="Histidine kinase" evidence="8">
    <location>
        <begin position="370"/>
        <end position="585"/>
    </location>
</feature>
<name>A0A1G5DD81_9RHOB</name>
<dbReference type="SMART" id="SM00388">
    <property type="entry name" value="HisKA"/>
    <property type="match status" value="1"/>
</dbReference>
<evidence type="ECO:0000256" key="5">
    <source>
        <dbReference type="ARBA" id="ARBA00022777"/>
    </source>
</evidence>
<dbReference type="EC" id="2.7.13.3" evidence="2"/>
<evidence type="ECO:0000256" key="1">
    <source>
        <dbReference type="ARBA" id="ARBA00000085"/>
    </source>
</evidence>
<dbReference type="PANTHER" id="PTHR43047">
    <property type="entry name" value="TWO-COMPONENT HISTIDINE PROTEIN KINASE"/>
    <property type="match status" value="1"/>
</dbReference>
<dbReference type="Pfam" id="PF00512">
    <property type="entry name" value="HisKA"/>
    <property type="match status" value="1"/>
</dbReference>
<feature type="domain" description="PAS" evidence="10">
    <location>
        <begin position="222"/>
        <end position="293"/>
    </location>
</feature>
<dbReference type="InterPro" id="IPR036890">
    <property type="entry name" value="HATPase_C_sf"/>
</dbReference>
<dbReference type="PROSITE" id="PS50109">
    <property type="entry name" value="HIS_KIN"/>
    <property type="match status" value="1"/>
</dbReference>
<organism evidence="11 12">
    <name type="scientific">Paracoccus tibetensis</name>
    <dbReference type="NCBI Taxonomy" id="336292"/>
    <lineage>
        <taxon>Bacteria</taxon>
        <taxon>Pseudomonadati</taxon>
        <taxon>Pseudomonadota</taxon>
        <taxon>Alphaproteobacteria</taxon>
        <taxon>Rhodobacterales</taxon>
        <taxon>Paracoccaceae</taxon>
        <taxon>Paracoccus</taxon>
    </lineage>
</organism>
<evidence type="ECO:0000256" key="3">
    <source>
        <dbReference type="ARBA" id="ARBA00022553"/>
    </source>
</evidence>
<keyword evidence="4" id="KW-0808">Transferase</keyword>
<dbReference type="PANTHER" id="PTHR43047:SF64">
    <property type="entry name" value="HISTIDINE KINASE CONTAINING CHEY-HOMOLOGOUS RECEIVER DOMAIN AND PAS DOMAIN-RELATED"/>
    <property type="match status" value="1"/>
</dbReference>
<keyword evidence="3 6" id="KW-0597">Phosphoprotein</keyword>
<dbReference type="SUPFAM" id="SSF55785">
    <property type="entry name" value="PYP-like sensor domain (PAS domain)"/>
    <property type="match status" value="1"/>
</dbReference>
<dbReference type="PROSITE" id="PS50110">
    <property type="entry name" value="RESPONSE_REGULATORY"/>
    <property type="match status" value="1"/>
</dbReference>
<accession>A0A1G5DD81</accession>
<dbReference type="GO" id="GO:0000155">
    <property type="term" value="F:phosphorelay sensor kinase activity"/>
    <property type="evidence" value="ECO:0007669"/>
    <property type="project" value="InterPro"/>
</dbReference>
<dbReference type="SMART" id="SM00448">
    <property type="entry name" value="REC"/>
    <property type="match status" value="1"/>
</dbReference>
<dbReference type="InterPro" id="IPR001789">
    <property type="entry name" value="Sig_transdc_resp-reg_receiver"/>
</dbReference>
<dbReference type="InterPro" id="IPR003661">
    <property type="entry name" value="HisK_dim/P_dom"/>
</dbReference>
<dbReference type="GO" id="GO:0006355">
    <property type="term" value="P:regulation of DNA-templated transcription"/>
    <property type="evidence" value="ECO:0007669"/>
    <property type="project" value="InterPro"/>
</dbReference>
<dbReference type="EMBL" id="FMVT01000002">
    <property type="protein sequence ID" value="SCY12517.1"/>
    <property type="molecule type" value="Genomic_DNA"/>
</dbReference>
<dbReference type="InterPro" id="IPR005467">
    <property type="entry name" value="His_kinase_dom"/>
</dbReference>
<evidence type="ECO:0000259" key="10">
    <source>
        <dbReference type="PROSITE" id="PS50112"/>
    </source>
</evidence>
<evidence type="ECO:0000256" key="2">
    <source>
        <dbReference type="ARBA" id="ARBA00012438"/>
    </source>
</evidence>
<dbReference type="AlphaFoldDB" id="A0A1G5DD81"/>
<dbReference type="Gene3D" id="3.40.50.2300">
    <property type="match status" value="1"/>
</dbReference>
<dbReference type="InterPro" id="IPR000014">
    <property type="entry name" value="PAS"/>
</dbReference>
<dbReference type="Gene3D" id="3.30.565.10">
    <property type="entry name" value="Histidine kinase-like ATPase, C-terminal domain"/>
    <property type="match status" value="1"/>
</dbReference>
<dbReference type="InterPro" id="IPR003594">
    <property type="entry name" value="HATPase_dom"/>
</dbReference>
<dbReference type="CDD" id="cd17546">
    <property type="entry name" value="REC_hyHK_CKI1_RcsC-like"/>
    <property type="match status" value="1"/>
</dbReference>
<gene>
    <name evidence="11" type="ORF">SAMN05660710_00757</name>
</gene>
<dbReference type="Pfam" id="PF02518">
    <property type="entry name" value="HATPase_c"/>
    <property type="match status" value="1"/>
</dbReference>
<dbReference type="PRINTS" id="PR00344">
    <property type="entry name" value="BCTRLSENSOR"/>
</dbReference>
<dbReference type="InterPro" id="IPR035965">
    <property type="entry name" value="PAS-like_dom_sf"/>
</dbReference>
<dbReference type="InterPro" id="IPR004358">
    <property type="entry name" value="Sig_transdc_His_kin-like_C"/>
</dbReference>
<evidence type="ECO:0000256" key="6">
    <source>
        <dbReference type="PROSITE-ProRule" id="PRU00169"/>
    </source>
</evidence>
<dbReference type="SMART" id="SM00091">
    <property type="entry name" value="PAS"/>
    <property type="match status" value="1"/>
</dbReference>
<keyword evidence="5 11" id="KW-0418">Kinase</keyword>
<keyword evidence="7" id="KW-1133">Transmembrane helix</keyword>
<keyword evidence="12" id="KW-1185">Reference proteome</keyword>
<dbReference type="STRING" id="336292.SAMN05660710_00757"/>
<feature type="domain" description="Response regulatory" evidence="9">
    <location>
        <begin position="609"/>
        <end position="725"/>
    </location>
</feature>
<evidence type="ECO:0000256" key="7">
    <source>
        <dbReference type="SAM" id="Phobius"/>
    </source>
</evidence>
<dbReference type="CDD" id="cd16922">
    <property type="entry name" value="HATPase_EvgS-ArcB-TorS-like"/>
    <property type="match status" value="1"/>
</dbReference>
<dbReference type="NCBIfam" id="TIGR00229">
    <property type="entry name" value="sensory_box"/>
    <property type="match status" value="1"/>
</dbReference>
<dbReference type="Proteomes" id="UP000199502">
    <property type="component" value="Unassembled WGS sequence"/>
</dbReference>
<dbReference type="Pfam" id="PF00989">
    <property type="entry name" value="PAS"/>
    <property type="match status" value="1"/>
</dbReference>
<dbReference type="OrthoDB" id="9801651at2"/>
<dbReference type="SUPFAM" id="SSF55874">
    <property type="entry name" value="ATPase domain of HSP90 chaperone/DNA topoisomerase II/histidine kinase"/>
    <property type="match status" value="1"/>
</dbReference>
<reference evidence="11 12" key="1">
    <citation type="submission" date="2016-10" db="EMBL/GenBank/DDBJ databases">
        <authorList>
            <person name="de Groot N.N."/>
        </authorList>
    </citation>
    <scope>NUCLEOTIDE SEQUENCE [LARGE SCALE GENOMIC DNA]</scope>
    <source>
        <strain evidence="11 12">CGMCC 1.8925</strain>
    </source>
</reference>
<keyword evidence="7" id="KW-0812">Transmembrane</keyword>
<feature type="transmembrane region" description="Helical" evidence="7">
    <location>
        <begin position="184"/>
        <end position="209"/>
    </location>
</feature>
<dbReference type="InterPro" id="IPR036097">
    <property type="entry name" value="HisK_dim/P_sf"/>
</dbReference>
<sequence>MTRAAAMKGLIAHLLPVLVALTVSVLAVVAWSHNADIRRQIEELGIANSDSTQWSLAQTEVEAMALQRAILLLQDDPADADQADELRKRFDILYSRLQTLRTGRTFTGLRARTGIVPALDELQAALDGAIPVIDGDDALLFASLDRLAAQAEAALPLVRQISLAGVRQFSSESDLRRQDVVKTLFQLSLMVVPLFLVLVGTTLVLFVMVNAARVQTSRIAATGERMRSLFDASTDAILFARPDGRVRGYNKAAERIYGYEPDEVINGDLIELLTPPTQRDAVRALLAEVQMGRTGGEGSGPAVMQATAQHKSGRVIPVEMSWSVAHDDRGPLLVAYVRDVSRRAQEEAELIEARDRAVAGERAKARLIAVMSHEMRTPLNGILGTLDLLKLTGPDARQRHYLDAMEQSGRMLLRHVNDVLDASRADGAATAAPLDLRAVVASTVESLQAHAEARGNHITIGLVGEQDGLLLGNALQIEQILINLIGNAIKFTENGSIHVELDRSAGPGQVELRVSDTGIGIAEENLARIFEEFVTLDATFDRTAEGTGPGLSIVRNLVGALDGQIDVESAVGEGTVFSISFCLPQAACPDTTDDAEPAAPLPAASRNLHVLVVDDNEINRLVVSDMLQHLGCEVVQAADGLSACEIAGGTVFDLILMDISMPRLDGTVAAQRILAEGPNVATPIVALTAHALPEDLARFRRAGMRRALLKPLQLRDLTAVLNDICGAGAEEPVPAEPSLPPGLGQRIEDELRTDLGDLCLSQEDAAARVHRAAGTAALGGFKELHGRLIRLETALRQGADRAILVPQLREIVGILPGAKDVSRYQRRLNDLETSGCYPLDRSAGREVMQ</sequence>
<dbReference type="InterPro" id="IPR011006">
    <property type="entry name" value="CheY-like_superfamily"/>
</dbReference>
<evidence type="ECO:0000313" key="12">
    <source>
        <dbReference type="Proteomes" id="UP000199502"/>
    </source>
</evidence>
<proteinExistence type="predicted"/>
<evidence type="ECO:0000259" key="8">
    <source>
        <dbReference type="PROSITE" id="PS50109"/>
    </source>
</evidence>
<evidence type="ECO:0000256" key="4">
    <source>
        <dbReference type="ARBA" id="ARBA00022679"/>
    </source>
</evidence>